<protein>
    <submittedName>
        <fullName evidence="2">Uncharacterized protein</fullName>
    </submittedName>
</protein>
<accession>A0ABW6EMZ9</accession>
<proteinExistence type="predicted"/>
<sequence>MNSTAGVLSLFVLAVLGSGVVAVLVASLAGLLARLDGASVPTSLGRAGAAFAATLTVLSALAALAVGVLR</sequence>
<keyword evidence="3" id="KW-1185">Reference proteome</keyword>
<reference evidence="2 3" key="1">
    <citation type="submission" date="2024-09" db="EMBL/GenBank/DDBJ databases">
        <title>The Natural Products Discovery Center: Release of the First 8490 Sequenced Strains for Exploring Actinobacteria Biosynthetic Diversity.</title>
        <authorList>
            <person name="Kalkreuter E."/>
            <person name="Kautsar S.A."/>
            <person name="Yang D."/>
            <person name="Bader C.D."/>
            <person name="Teijaro C.N."/>
            <person name="Fluegel L."/>
            <person name="Davis C.M."/>
            <person name="Simpson J.R."/>
            <person name="Lauterbach L."/>
            <person name="Steele A.D."/>
            <person name="Gui C."/>
            <person name="Meng S."/>
            <person name="Li G."/>
            <person name="Viehrig K."/>
            <person name="Ye F."/>
            <person name="Su P."/>
            <person name="Kiefer A.F."/>
            <person name="Nichols A."/>
            <person name="Cepeda A.J."/>
            <person name="Yan W."/>
            <person name="Fan B."/>
            <person name="Jiang Y."/>
            <person name="Adhikari A."/>
            <person name="Zheng C.-J."/>
            <person name="Schuster L."/>
            <person name="Cowan T.M."/>
            <person name="Smanski M.J."/>
            <person name="Chevrette M.G."/>
            <person name="De Carvalho L.P.S."/>
            <person name="Shen B."/>
        </authorList>
    </citation>
    <scope>NUCLEOTIDE SEQUENCE [LARGE SCALE GENOMIC DNA]</scope>
    <source>
        <strain evidence="2 3">NPDC058546</strain>
    </source>
</reference>
<evidence type="ECO:0000256" key="1">
    <source>
        <dbReference type="SAM" id="Phobius"/>
    </source>
</evidence>
<evidence type="ECO:0000313" key="3">
    <source>
        <dbReference type="Proteomes" id="UP001598251"/>
    </source>
</evidence>
<organism evidence="2 3">
    <name type="scientific">Streptomyces sindenensis</name>
    <dbReference type="NCBI Taxonomy" id="67363"/>
    <lineage>
        <taxon>Bacteria</taxon>
        <taxon>Bacillati</taxon>
        <taxon>Actinomycetota</taxon>
        <taxon>Actinomycetes</taxon>
        <taxon>Kitasatosporales</taxon>
        <taxon>Streptomycetaceae</taxon>
        <taxon>Streptomyces</taxon>
    </lineage>
</organism>
<feature type="transmembrane region" description="Helical" evidence="1">
    <location>
        <begin position="7"/>
        <end position="29"/>
    </location>
</feature>
<dbReference type="EMBL" id="JBHXOF010000022">
    <property type="protein sequence ID" value="MFD4216661.1"/>
    <property type="molecule type" value="Genomic_DNA"/>
</dbReference>
<comment type="caution">
    <text evidence="2">The sequence shown here is derived from an EMBL/GenBank/DDBJ whole genome shotgun (WGS) entry which is preliminary data.</text>
</comment>
<keyword evidence="1" id="KW-0472">Membrane</keyword>
<dbReference type="RefSeq" id="WP_382830602.1">
    <property type="nucleotide sequence ID" value="NZ_JBHXLY010000042.1"/>
</dbReference>
<gene>
    <name evidence="2" type="ORF">ACFWSS_27715</name>
</gene>
<name>A0ABW6EMZ9_9ACTN</name>
<keyword evidence="1" id="KW-1133">Transmembrane helix</keyword>
<keyword evidence="1" id="KW-0812">Transmembrane</keyword>
<dbReference type="Proteomes" id="UP001598251">
    <property type="component" value="Unassembled WGS sequence"/>
</dbReference>
<feature type="transmembrane region" description="Helical" evidence="1">
    <location>
        <begin position="49"/>
        <end position="69"/>
    </location>
</feature>
<evidence type="ECO:0000313" key="2">
    <source>
        <dbReference type="EMBL" id="MFD4216661.1"/>
    </source>
</evidence>